<evidence type="ECO:0000256" key="1">
    <source>
        <dbReference type="SAM" id="MobiDB-lite"/>
    </source>
</evidence>
<name>A9SVA9_PHYPA</name>
<evidence type="ECO:0000313" key="4">
    <source>
        <dbReference type="EnsemblPlants" id="PAC:32957369.CDS.1"/>
    </source>
</evidence>
<dbReference type="Pfam" id="PF18592">
    <property type="entry name" value="Tho1_MOS11_C"/>
    <property type="match status" value="1"/>
</dbReference>
<evidence type="ECO:0000313" key="3">
    <source>
        <dbReference type="EMBL" id="PNR45442.1"/>
    </source>
</evidence>
<feature type="domain" description="THO1-MOS11 C-terminal" evidence="2">
    <location>
        <begin position="75"/>
        <end position="106"/>
    </location>
</feature>
<reference evidence="4" key="3">
    <citation type="submission" date="2020-12" db="UniProtKB">
        <authorList>
            <consortium name="EnsemblPlants"/>
        </authorList>
    </citation>
    <scope>IDENTIFICATION</scope>
</reference>
<dbReference type="Gramene" id="Pp3c11_18660V3.1">
    <property type="protein sequence ID" value="PAC:32957369.CDS.1"/>
    <property type="gene ID" value="Pp3c11_18660"/>
</dbReference>
<organism evidence="3">
    <name type="scientific">Physcomitrium patens</name>
    <name type="common">Spreading-leaved earth moss</name>
    <name type="synonym">Physcomitrella patens</name>
    <dbReference type="NCBI Taxonomy" id="3218"/>
    <lineage>
        <taxon>Eukaryota</taxon>
        <taxon>Viridiplantae</taxon>
        <taxon>Streptophyta</taxon>
        <taxon>Embryophyta</taxon>
        <taxon>Bryophyta</taxon>
        <taxon>Bryophytina</taxon>
        <taxon>Bryopsida</taxon>
        <taxon>Funariidae</taxon>
        <taxon>Funariales</taxon>
        <taxon>Funariaceae</taxon>
        <taxon>Physcomitrium</taxon>
    </lineage>
</organism>
<dbReference type="AlphaFoldDB" id="A9SVA9"/>
<keyword evidence="5" id="KW-1185">Reference proteome</keyword>
<dbReference type="PANTHER" id="PTHR47701">
    <property type="entry name" value="PROTEIN MODIFIER OF SNC1 11"/>
    <property type="match status" value="1"/>
</dbReference>
<dbReference type="HOGENOM" id="CLU_1398460_0_0_1"/>
<dbReference type="PaxDb" id="3218-PP1S123_152V6.1"/>
<dbReference type="GO" id="GO:0016973">
    <property type="term" value="P:poly(A)+ mRNA export from nucleus"/>
    <property type="evidence" value="ECO:0000318"/>
    <property type="project" value="GO_Central"/>
</dbReference>
<dbReference type="EnsemblPlants" id="Pp3c11_18660V3.1">
    <property type="protein sequence ID" value="PAC:32957369.CDS.1"/>
    <property type="gene ID" value="Pp3c11_18660"/>
</dbReference>
<accession>A9SVA9</accession>
<dbReference type="OrthoDB" id="5837849at2759"/>
<feature type="region of interest" description="Disordered" evidence="1">
    <location>
        <begin position="1"/>
        <end position="81"/>
    </location>
</feature>
<evidence type="ECO:0000313" key="5">
    <source>
        <dbReference type="Proteomes" id="UP000006727"/>
    </source>
</evidence>
<proteinExistence type="predicted"/>
<dbReference type="Proteomes" id="UP000006727">
    <property type="component" value="Chromosome 11"/>
</dbReference>
<dbReference type="STRING" id="3218.A9SVA9"/>
<dbReference type="InterPro" id="IPR040746">
    <property type="entry name" value="THO1_MOS11_C"/>
</dbReference>
<gene>
    <name evidence="3" type="ORF">PHYPA_015213</name>
</gene>
<dbReference type="EMBL" id="ABEU02000011">
    <property type="protein sequence ID" value="PNR45442.1"/>
    <property type="molecule type" value="Genomic_DNA"/>
</dbReference>
<dbReference type="InParanoid" id="A9SVA9"/>
<feature type="region of interest" description="Disordered" evidence="1">
    <location>
        <begin position="124"/>
        <end position="183"/>
    </location>
</feature>
<protein>
    <recommendedName>
        <fullName evidence="2">THO1-MOS11 C-terminal domain-containing protein</fullName>
    </recommendedName>
</protein>
<feature type="compositionally biased region" description="Basic and acidic residues" evidence="1">
    <location>
        <begin position="14"/>
        <end position="45"/>
    </location>
</feature>
<dbReference type="GO" id="GO:0005634">
    <property type="term" value="C:nucleus"/>
    <property type="evidence" value="ECO:0000318"/>
    <property type="project" value="GO_Central"/>
</dbReference>
<sequence>MSSDWKKAGGVKEPSAHTDDVQKDDAHVLEDGEHVSGEDMGKEVDDSGAVGTKTAVGEENATDAHASVAAPATMTDIEKKRKRAERFGTDLRITEADKRKLRAARFSGGSKNGAVAGEAGVEVEKTGSVKAPSKALLEAENAKRKARAERFGGPPEEVTVKPKSPQSVVAAKPKLAQDEEAKKKARMARFAVAAK</sequence>
<evidence type="ECO:0000259" key="2">
    <source>
        <dbReference type="Pfam" id="PF18592"/>
    </source>
</evidence>
<dbReference type="InterPro" id="IPR044209">
    <property type="entry name" value="MOS11"/>
</dbReference>
<reference evidence="3 5" key="1">
    <citation type="journal article" date="2008" name="Science">
        <title>The Physcomitrella genome reveals evolutionary insights into the conquest of land by plants.</title>
        <authorList>
            <person name="Rensing S."/>
            <person name="Lang D."/>
            <person name="Zimmer A."/>
            <person name="Terry A."/>
            <person name="Salamov A."/>
            <person name="Shapiro H."/>
            <person name="Nishiyama T."/>
            <person name="Perroud P.-F."/>
            <person name="Lindquist E."/>
            <person name="Kamisugi Y."/>
            <person name="Tanahashi T."/>
            <person name="Sakakibara K."/>
            <person name="Fujita T."/>
            <person name="Oishi K."/>
            <person name="Shin-I T."/>
            <person name="Kuroki Y."/>
            <person name="Toyoda A."/>
            <person name="Suzuki Y."/>
            <person name="Hashimoto A."/>
            <person name="Yamaguchi K."/>
            <person name="Sugano A."/>
            <person name="Kohara Y."/>
            <person name="Fujiyama A."/>
            <person name="Anterola A."/>
            <person name="Aoki S."/>
            <person name="Ashton N."/>
            <person name="Barbazuk W.B."/>
            <person name="Barker E."/>
            <person name="Bennetzen J."/>
            <person name="Bezanilla M."/>
            <person name="Blankenship R."/>
            <person name="Cho S.H."/>
            <person name="Dutcher S."/>
            <person name="Estelle M."/>
            <person name="Fawcett J.A."/>
            <person name="Gundlach H."/>
            <person name="Hanada K."/>
            <person name="Heyl A."/>
            <person name="Hicks K.A."/>
            <person name="Hugh J."/>
            <person name="Lohr M."/>
            <person name="Mayer K."/>
            <person name="Melkozernov A."/>
            <person name="Murata T."/>
            <person name="Nelson D."/>
            <person name="Pils B."/>
            <person name="Prigge M."/>
            <person name="Reiss B."/>
            <person name="Renner T."/>
            <person name="Rombauts S."/>
            <person name="Rushton P."/>
            <person name="Sanderfoot A."/>
            <person name="Schween G."/>
            <person name="Shiu S.-H."/>
            <person name="Stueber K."/>
            <person name="Theodoulou F.L."/>
            <person name="Tu H."/>
            <person name="Van de Peer Y."/>
            <person name="Verrier P.J."/>
            <person name="Waters E."/>
            <person name="Wood A."/>
            <person name="Yang L."/>
            <person name="Cove D."/>
            <person name="Cuming A."/>
            <person name="Hasebe M."/>
            <person name="Lucas S."/>
            <person name="Mishler D.B."/>
            <person name="Reski R."/>
            <person name="Grigoriev I."/>
            <person name="Quatrano R.S."/>
            <person name="Boore J.L."/>
        </authorList>
    </citation>
    <scope>NUCLEOTIDE SEQUENCE [LARGE SCALE GENOMIC DNA]</scope>
    <source>
        <strain evidence="4 5">cv. Gransden 2004</strain>
    </source>
</reference>
<reference evidence="3 5" key="2">
    <citation type="journal article" date="2018" name="Plant J.">
        <title>The Physcomitrella patens chromosome-scale assembly reveals moss genome structure and evolution.</title>
        <authorList>
            <person name="Lang D."/>
            <person name="Ullrich K.K."/>
            <person name="Murat F."/>
            <person name="Fuchs J."/>
            <person name="Jenkins J."/>
            <person name="Haas F.B."/>
            <person name="Piednoel M."/>
            <person name="Gundlach H."/>
            <person name="Van Bel M."/>
            <person name="Meyberg R."/>
            <person name="Vives C."/>
            <person name="Morata J."/>
            <person name="Symeonidi A."/>
            <person name="Hiss M."/>
            <person name="Muchero W."/>
            <person name="Kamisugi Y."/>
            <person name="Saleh O."/>
            <person name="Blanc G."/>
            <person name="Decker E.L."/>
            <person name="van Gessel N."/>
            <person name="Grimwood J."/>
            <person name="Hayes R.D."/>
            <person name="Graham S.W."/>
            <person name="Gunter L.E."/>
            <person name="McDaniel S.F."/>
            <person name="Hoernstein S.N.W."/>
            <person name="Larsson A."/>
            <person name="Li F.W."/>
            <person name="Perroud P.F."/>
            <person name="Phillips J."/>
            <person name="Ranjan P."/>
            <person name="Rokshar D.S."/>
            <person name="Rothfels C.J."/>
            <person name="Schneider L."/>
            <person name="Shu S."/>
            <person name="Stevenson D.W."/>
            <person name="Thummler F."/>
            <person name="Tillich M."/>
            <person name="Villarreal Aguilar J.C."/>
            <person name="Widiez T."/>
            <person name="Wong G.K."/>
            <person name="Wymore A."/>
            <person name="Zhang Y."/>
            <person name="Zimmer A.D."/>
            <person name="Quatrano R.S."/>
            <person name="Mayer K.F.X."/>
            <person name="Goodstein D."/>
            <person name="Casacuberta J.M."/>
            <person name="Vandepoele K."/>
            <person name="Reski R."/>
            <person name="Cuming A.C."/>
            <person name="Tuskan G.A."/>
            <person name="Maumus F."/>
            <person name="Salse J."/>
            <person name="Schmutz J."/>
            <person name="Rensing S.A."/>
        </authorList>
    </citation>
    <scope>NUCLEOTIDE SEQUENCE [LARGE SCALE GENOMIC DNA]</scope>
    <source>
        <strain evidence="4 5">cv. Gransden 2004</strain>
    </source>
</reference>
<dbReference type="PANTHER" id="PTHR47701:SF2">
    <property type="entry name" value="PROTEIN MODIFIER OF SNC1 11"/>
    <property type="match status" value="1"/>
</dbReference>